<dbReference type="Gene3D" id="3.40.630.30">
    <property type="match status" value="1"/>
</dbReference>
<dbReference type="InterPro" id="IPR016181">
    <property type="entry name" value="Acyl_CoA_acyltransferase"/>
</dbReference>
<keyword evidence="2" id="KW-1185">Reference proteome</keyword>
<dbReference type="PANTHER" id="PTHR47426">
    <property type="entry name" value="ACYL-COA N-ACYLTRANSFERASES (NAT) SUPERFAMILY PROTEIN"/>
    <property type="match status" value="1"/>
</dbReference>
<protein>
    <recommendedName>
        <fullName evidence="3">N-acetyltransferase domain-containing protein</fullName>
    </recommendedName>
</protein>
<evidence type="ECO:0000313" key="2">
    <source>
        <dbReference type="Proteomes" id="UP001567538"/>
    </source>
</evidence>
<evidence type="ECO:0008006" key="3">
    <source>
        <dbReference type="Google" id="ProtNLM"/>
    </source>
</evidence>
<dbReference type="SUPFAM" id="SSF55729">
    <property type="entry name" value="Acyl-CoA N-acyltransferases (Nat)"/>
    <property type="match status" value="1"/>
</dbReference>
<dbReference type="CDD" id="cd04301">
    <property type="entry name" value="NAT_SF"/>
    <property type="match status" value="1"/>
</dbReference>
<dbReference type="EMBL" id="JBEAFC010000002">
    <property type="protein sequence ID" value="KAL1566854.1"/>
    <property type="molecule type" value="Genomic_DNA"/>
</dbReference>
<dbReference type="PANTHER" id="PTHR47426:SF3">
    <property type="entry name" value="GCN5-RELATED N-ACETYLTRANSFERASE 6, CHLOROPLASTIC"/>
    <property type="match status" value="1"/>
</dbReference>
<organism evidence="1 2">
    <name type="scientific">Salvia divinorum</name>
    <name type="common">Maria pastora</name>
    <name type="synonym">Diviner's sage</name>
    <dbReference type="NCBI Taxonomy" id="28513"/>
    <lineage>
        <taxon>Eukaryota</taxon>
        <taxon>Viridiplantae</taxon>
        <taxon>Streptophyta</taxon>
        <taxon>Embryophyta</taxon>
        <taxon>Tracheophyta</taxon>
        <taxon>Spermatophyta</taxon>
        <taxon>Magnoliopsida</taxon>
        <taxon>eudicotyledons</taxon>
        <taxon>Gunneridae</taxon>
        <taxon>Pentapetalae</taxon>
        <taxon>asterids</taxon>
        <taxon>lamiids</taxon>
        <taxon>Lamiales</taxon>
        <taxon>Lamiaceae</taxon>
        <taxon>Nepetoideae</taxon>
        <taxon>Mentheae</taxon>
        <taxon>Salviinae</taxon>
        <taxon>Salvia</taxon>
        <taxon>Salvia subgen. Calosphace</taxon>
    </lineage>
</organism>
<name>A0ABD1IDR4_SALDI</name>
<accession>A0ABD1IDR4</accession>
<dbReference type="Proteomes" id="UP001567538">
    <property type="component" value="Unassembled WGS sequence"/>
</dbReference>
<reference evidence="1 2" key="1">
    <citation type="submission" date="2024-06" db="EMBL/GenBank/DDBJ databases">
        <title>A chromosome level genome sequence of Diviner's sage (Salvia divinorum).</title>
        <authorList>
            <person name="Ford S.A."/>
            <person name="Ro D.-K."/>
            <person name="Ness R.W."/>
            <person name="Phillips M.A."/>
        </authorList>
    </citation>
    <scope>NUCLEOTIDE SEQUENCE [LARGE SCALE GENOMIC DNA]</scope>
    <source>
        <strain evidence="1">SAF-2024a</strain>
        <tissue evidence="1">Leaf</tissue>
    </source>
</reference>
<comment type="caution">
    <text evidence="1">The sequence shown here is derived from an EMBL/GenBank/DDBJ whole genome shotgun (WGS) entry which is preliminary data.</text>
</comment>
<proteinExistence type="predicted"/>
<evidence type="ECO:0000313" key="1">
    <source>
        <dbReference type="EMBL" id="KAL1566854.1"/>
    </source>
</evidence>
<sequence>MSTIALHTPNFSRRWTIVSCATKGQQCLRQINKSSPREAQHDDEYWIDGRSVESQWEGQQNERYAESNRRKFAQQEFNAMTRRYNANLEKNCICIIVMVNNENGGVKSESVAGTLDLSIQHLSHGETFPREWLMHPLLRLLDTKPSTCYGYIANLCIAKYARRQGVASSMLEYAISVAKSNARSTTIATRSTVEFLGTVIREVPPRTTPIQFLRELEKSLRVKHRIHITACHLRSAIHSKLRNLGNSIPIKQLTKGMSETGSLLDAVQLAETLGTAGVRRTRLGSLEVVR</sequence>
<dbReference type="AlphaFoldDB" id="A0ABD1IDR4"/>
<gene>
    <name evidence="1" type="ORF">AAHA92_02408</name>
</gene>